<evidence type="ECO:0000313" key="2">
    <source>
        <dbReference type="EMBL" id="OQX51573.1"/>
    </source>
</evidence>
<sequence>MVTNKEIVRDQTQLIRYLENFVLLNIEPKLDLIDEINHWRTKTKAEVNFIIKRGLDLYPVEVKARQLNQPVYSKSLRSFLSTYQPKKAFVINLSLEQEDKIGPTEVTTLPFYQNPFSPTL</sequence>
<proteinExistence type="predicted"/>
<dbReference type="EMBL" id="MZGJ01000001">
    <property type="protein sequence ID" value="OQX51573.1"/>
    <property type="molecule type" value="Genomic_DNA"/>
</dbReference>
<reference evidence="3" key="1">
    <citation type="submission" date="2017-03" db="EMBL/GenBank/DDBJ databases">
        <title>Novel pathways for hydrocarbon cycling and metabolic interdependencies in hydrothermal sediment communities.</title>
        <authorList>
            <person name="Dombrowski N."/>
            <person name="Seitz K."/>
            <person name="Teske A."/>
            <person name="Baker B."/>
        </authorList>
    </citation>
    <scope>NUCLEOTIDE SEQUENCE [LARGE SCALE GENOMIC DNA]</scope>
</reference>
<evidence type="ECO:0000313" key="3">
    <source>
        <dbReference type="Proteomes" id="UP000192520"/>
    </source>
</evidence>
<comment type="caution">
    <text evidence="2">The sequence shown here is derived from an EMBL/GenBank/DDBJ whole genome shotgun (WGS) entry which is preliminary data.</text>
</comment>
<feature type="domain" description="DUF4143" evidence="1">
    <location>
        <begin position="3"/>
        <end position="64"/>
    </location>
</feature>
<accession>A0A1W9P1C3</accession>
<dbReference type="PANTHER" id="PTHR43566:SF1">
    <property type="entry name" value="AAA+ ATPASE DOMAIN-CONTAINING PROTEIN"/>
    <property type="match status" value="1"/>
</dbReference>
<evidence type="ECO:0000259" key="1">
    <source>
        <dbReference type="Pfam" id="PF13635"/>
    </source>
</evidence>
<name>A0A1W9P1C3_UNCC3</name>
<dbReference type="Pfam" id="PF13635">
    <property type="entry name" value="DUF4143"/>
    <property type="match status" value="1"/>
</dbReference>
<dbReference type="AlphaFoldDB" id="A0A1W9P1C3"/>
<dbReference type="STRING" id="1968527.B5M47_00015"/>
<dbReference type="PANTHER" id="PTHR43566">
    <property type="entry name" value="CONSERVED PROTEIN"/>
    <property type="match status" value="1"/>
</dbReference>
<dbReference type="InterPro" id="IPR025420">
    <property type="entry name" value="DUF4143"/>
</dbReference>
<protein>
    <recommendedName>
        <fullName evidence="1">DUF4143 domain-containing protein</fullName>
    </recommendedName>
</protein>
<organism evidence="2 3">
    <name type="scientific">candidate division CPR3 bacterium 4484_211</name>
    <dbReference type="NCBI Taxonomy" id="1968527"/>
    <lineage>
        <taxon>Bacteria</taxon>
        <taxon>Bacteria division CPR3</taxon>
    </lineage>
</organism>
<gene>
    <name evidence="2" type="ORF">B5M47_00015</name>
</gene>
<dbReference type="Proteomes" id="UP000192520">
    <property type="component" value="Unassembled WGS sequence"/>
</dbReference>